<evidence type="ECO:0000256" key="4">
    <source>
        <dbReference type="ARBA" id="ARBA00022617"/>
    </source>
</evidence>
<evidence type="ECO:0000256" key="5">
    <source>
        <dbReference type="ARBA" id="ARBA00022723"/>
    </source>
</evidence>
<evidence type="ECO:0000256" key="6">
    <source>
        <dbReference type="ARBA" id="ARBA00023002"/>
    </source>
</evidence>
<sequence length="331" mass="35124">MRSFSTTLVALGSLLSAALATPHVQPTIRQAVTAEGLPSNGIPTVDNLKTAACKPWIAAAVEIQRALLYASPFSLALEAAGLPNGAADGSMLADPNEVLRPANNGLQTIVGLLRPLPAQFGVSHGDVLHLAGVLGVLACPGGPKIKTYVGRGEPKNISPDGLLPDPNDPVPVLTARFADMGFSVRELIALIGAHSTGKQRFVDPAFAGDAFDSTVDIWDVRFYSETQNRTAAPGTFRLNSDVNFSHNASTIAAWNRFVRNQDSWEGDYSKAHEKMSLLGLDADTLTDCTEILPRSIDISSLTVPGFSGDGDPTVDPVKLEAAIQEFRSIWL</sequence>
<keyword evidence="5" id="KW-0479">Metal-binding</keyword>
<evidence type="ECO:0000256" key="7">
    <source>
        <dbReference type="ARBA" id="ARBA00023004"/>
    </source>
</evidence>
<keyword evidence="6 8" id="KW-0560">Oxidoreductase</keyword>
<dbReference type="GO" id="GO:0000302">
    <property type="term" value="P:response to reactive oxygen species"/>
    <property type="evidence" value="ECO:0007669"/>
    <property type="project" value="TreeGrafter"/>
</dbReference>
<accession>A0AAD6U540</accession>
<dbReference type="GO" id="GO:0034599">
    <property type="term" value="P:cellular response to oxidative stress"/>
    <property type="evidence" value="ECO:0007669"/>
    <property type="project" value="InterPro"/>
</dbReference>
<comment type="caution">
    <text evidence="10">The sequence shown here is derived from an EMBL/GenBank/DDBJ whole genome shotgun (WGS) entry which is preliminary data.</text>
</comment>
<protein>
    <recommendedName>
        <fullName evidence="8">Peroxidase</fullName>
        <ecNumber evidence="8">1.11.1.-</ecNumber>
    </recommendedName>
</protein>
<name>A0AAD6U540_9AGAR</name>
<evidence type="ECO:0000313" key="10">
    <source>
        <dbReference type="EMBL" id="KAJ7085164.1"/>
    </source>
</evidence>
<dbReference type="InterPro" id="IPR044831">
    <property type="entry name" value="Ccp1-like"/>
</dbReference>
<feature type="domain" description="Plant heme peroxidase family profile" evidence="9">
    <location>
        <begin position="67"/>
        <end position="292"/>
    </location>
</feature>
<dbReference type="Gene3D" id="1.10.520.10">
    <property type="match status" value="1"/>
</dbReference>
<keyword evidence="8" id="KW-0732">Signal</keyword>
<dbReference type="EC" id="1.11.1.-" evidence="8"/>
<feature type="chain" id="PRO_5041779081" description="Peroxidase" evidence="8">
    <location>
        <begin position="21"/>
        <end position="331"/>
    </location>
</feature>
<dbReference type="GO" id="GO:0042744">
    <property type="term" value="P:hydrogen peroxide catabolic process"/>
    <property type="evidence" value="ECO:0007669"/>
    <property type="project" value="TreeGrafter"/>
</dbReference>
<comment type="similarity">
    <text evidence="2">Belongs to the peroxidase family. Cytochrome c peroxidase subfamily.</text>
</comment>
<organism evidence="10 11">
    <name type="scientific">Mycena belliarum</name>
    <dbReference type="NCBI Taxonomy" id="1033014"/>
    <lineage>
        <taxon>Eukaryota</taxon>
        <taxon>Fungi</taxon>
        <taxon>Dikarya</taxon>
        <taxon>Basidiomycota</taxon>
        <taxon>Agaricomycotina</taxon>
        <taxon>Agaricomycetes</taxon>
        <taxon>Agaricomycetidae</taxon>
        <taxon>Agaricales</taxon>
        <taxon>Marasmiineae</taxon>
        <taxon>Mycenaceae</taxon>
        <taxon>Mycena</taxon>
    </lineage>
</organism>
<feature type="signal peptide" evidence="8">
    <location>
        <begin position="1"/>
        <end position="20"/>
    </location>
</feature>
<dbReference type="GO" id="GO:0046872">
    <property type="term" value="F:metal ion binding"/>
    <property type="evidence" value="ECO:0007669"/>
    <property type="project" value="UniProtKB-UniRule"/>
</dbReference>
<evidence type="ECO:0000256" key="8">
    <source>
        <dbReference type="RuleBase" id="RU363051"/>
    </source>
</evidence>
<dbReference type="PROSITE" id="PS50873">
    <property type="entry name" value="PEROXIDASE_4"/>
    <property type="match status" value="1"/>
</dbReference>
<dbReference type="AlphaFoldDB" id="A0AAD6U540"/>
<evidence type="ECO:0000256" key="1">
    <source>
        <dbReference type="ARBA" id="ARBA00003917"/>
    </source>
</evidence>
<dbReference type="PRINTS" id="PR00458">
    <property type="entry name" value="PEROXIDASE"/>
</dbReference>
<dbReference type="PANTHER" id="PTHR31356:SF66">
    <property type="entry name" value="CATALASE-PEROXIDASE"/>
    <property type="match status" value="1"/>
</dbReference>
<evidence type="ECO:0000313" key="11">
    <source>
        <dbReference type="Proteomes" id="UP001222325"/>
    </source>
</evidence>
<dbReference type="PRINTS" id="PR00459">
    <property type="entry name" value="ASPEROXIDASE"/>
</dbReference>
<gene>
    <name evidence="10" type="ORF">B0H15DRAFT_988683</name>
</gene>
<reference evidence="10" key="1">
    <citation type="submission" date="2023-03" db="EMBL/GenBank/DDBJ databases">
        <title>Massive genome expansion in bonnet fungi (Mycena s.s.) driven by repeated elements and novel gene families across ecological guilds.</title>
        <authorList>
            <consortium name="Lawrence Berkeley National Laboratory"/>
            <person name="Harder C.B."/>
            <person name="Miyauchi S."/>
            <person name="Viragh M."/>
            <person name="Kuo A."/>
            <person name="Thoen E."/>
            <person name="Andreopoulos B."/>
            <person name="Lu D."/>
            <person name="Skrede I."/>
            <person name="Drula E."/>
            <person name="Henrissat B."/>
            <person name="Morin E."/>
            <person name="Kohler A."/>
            <person name="Barry K."/>
            <person name="LaButti K."/>
            <person name="Morin E."/>
            <person name="Salamov A."/>
            <person name="Lipzen A."/>
            <person name="Mereny Z."/>
            <person name="Hegedus B."/>
            <person name="Baldrian P."/>
            <person name="Stursova M."/>
            <person name="Weitz H."/>
            <person name="Taylor A."/>
            <person name="Grigoriev I.V."/>
            <person name="Nagy L.G."/>
            <person name="Martin F."/>
            <person name="Kauserud H."/>
        </authorList>
    </citation>
    <scope>NUCLEOTIDE SEQUENCE</scope>
    <source>
        <strain evidence="10">CBHHK173m</strain>
    </source>
</reference>
<dbReference type="Proteomes" id="UP001222325">
    <property type="component" value="Unassembled WGS sequence"/>
</dbReference>
<dbReference type="GO" id="GO:0020037">
    <property type="term" value="F:heme binding"/>
    <property type="evidence" value="ECO:0007669"/>
    <property type="project" value="UniProtKB-UniRule"/>
</dbReference>
<dbReference type="InterPro" id="IPR002016">
    <property type="entry name" value="Haem_peroxidase"/>
</dbReference>
<dbReference type="Gene3D" id="1.10.420.10">
    <property type="entry name" value="Peroxidase, domain 2"/>
    <property type="match status" value="1"/>
</dbReference>
<keyword evidence="4" id="KW-0349">Heme</keyword>
<proteinExistence type="inferred from homology"/>
<evidence type="ECO:0000256" key="2">
    <source>
        <dbReference type="ARBA" id="ARBA00005997"/>
    </source>
</evidence>
<dbReference type="InterPro" id="IPR010255">
    <property type="entry name" value="Haem_peroxidase_sf"/>
</dbReference>
<dbReference type="EMBL" id="JARJCN010000035">
    <property type="protein sequence ID" value="KAJ7085164.1"/>
    <property type="molecule type" value="Genomic_DNA"/>
</dbReference>
<evidence type="ECO:0000256" key="3">
    <source>
        <dbReference type="ARBA" id="ARBA00022559"/>
    </source>
</evidence>
<dbReference type="Pfam" id="PF00141">
    <property type="entry name" value="peroxidase"/>
    <property type="match status" value="1"/>
</dbReference>
<keyword evidence="11" id="KW-1185">Reference proteome</keyword>
<dbReference type="InterPro" id="IPR002207">
    <property type="entry name" value="Peroxidase_I"/>
</dbReference>
<comment type="function">
    <text evidence="1">Destroys radicals which are normally produced within the cells and which are toxic to biological systems.</text>
</comment>
<dbReference type="GO" id="GO:0004601">
    <property type="term" value="F:peroxidase activity"/>
    <property type="evidence" value="ECO:0007669"/>
    <property type="project" value="UniProtKB-KW"/>
</dbReference>
<dbReference type="PANTHER" id="PTHR31356">
    <property type="entry name" value="THYLAKOID LUMENAL 29 KDA PROTEIN, CHLOROPLASTIC-RELATED"/>
    <property type="match status" value="1"/>
</dbReference>
<keyword evidence="7" id="KW-0408">Iron</keyword>
<evidence type="ECO:0000259" key="9">
    <source>
        <dbReference type="PROSITE" id="PS50873"/>
    </source>
</evidence>
<keyword evidence="3 8" id="KW-0575">Peroxidase</keyword>
<dbReference type="SUPFAM" id="SSF48113">
    <property type="entry name" value="Heme-dependent peroxidases"/>
    <property type="match status" value="1"/>
</dbReference>